<name>A0A2R4VTR7_9PROT</name>
<geneLocation type="plasmid" evidence="1 2">
    <name>pYZ3</name>
</geneLocation>
<proteinExistence type="predicted"/>
<dbReference type="InterPro" id="IPR025737">
    <property type="entry name" value="FApF"/>
</dbReference>
<dbReference type="Pfam" id="PF13557">
    <property type="entry name" value="Phenol_MetA_deg"/>
    <property type="match status" value="1"/>
</dbReference>
<keyword evidence="2" id="KW-1185">Reference proteome</keyword>
<keyword evidence="1" id="KW-0614">Plasmid</keyword>
<evidence type="ECO:0000313" key="1">
    <source>
        <dbReference type="EMBL" id="AWB07822.1"/>
    </source>
</evidence>
<dbReference type="AlphaFoldDB" id="A0A2R4VTR7"/>
<evidence type="ECO:0000313" key="2">
    <source>
        <dbReference type="Proteomes" id="UP000077405"/>
    </source>
</evidence>
<gene>
    <name evidence="1" type="ORF">A6A40_22440</name>
</gene>
<reference evidence="1 2" key="1">
    <citation type="submission" date="2018-04" db="EMBL/GenBank/DDBJ databases">
        <title>Complete genome sequence of the nitrogen-fixing bacterium Azospirillum humicireducens type strain SgZ-5.</title>
        <authorList>
            <person name="Yu Z."/>
        </authorList>
    </citation>
    <scope>NUCLEOTIDE SEQUENCE [LARGE SCALE GENOMIC DNA]</scope>
    <source>
        <strain evidence="1 2">SgZ-5</strain>
        <plasmid evidence="1 2">pYZ3</plasmid>
    </source>
</reference>
<organism evidence="1 2">
    <name type="scientific">Azospirillum humicireducens</name>
    <dbReference type="NCBI Taxonomy" id="1226968"/>
    <lineage>
        <taxon>Bacteria</taxon>
        <taxon>Pseudomonadati</taxon>
        <taxon>Pseudomonadota</taxon>
        <taxon>Alphaproteobacteria</taxon>
        <taxon>Rhodospirillales</taxon>
        <taxon>Azospirillaceae</taxon>
        <taxon>Azospirillum</taxon>
    </lineage>
</organism>
<sequence length="310" mass="33130">MTVMAHSRESRISGGVSSLALAVAVAGWLGLAASPAEATEGGTSQYIGGSAQFYGAGIPPFPGTYILSQTNFYAANRLNDGNGNKIPIDFSLKTYSNTFRLLHVSDIKLAGADVWGQLVLPVVHGDLSIMGRGDTQTSIADVTGTAGLVWHMDGHSLVVGLDIAAPTGRYKKENMFNIGANHWAIQPVLGYKYFDPQGLDLSLVPRVVFNTKNTATDYTSGNELYIDYAVGWNFGPTKVGLVGYAYQQLTDDKGRGVGSDGNKGKAFAIGPSLTYSFSPGLHVSGSWQRDLVAEHRTQGNNLWFNVGFKL</sequence>
<dbReference type="KEGG" id="ahu:A6A40_22440"/>
<evidence type="ECO:0008006" key="3">
    <source>
        <dbReference type="Google" id="ProtNLM"/>
    </source>
</evidence>
<dbReference type="EMBL" id="CP028904">
    <property type="protein sequence ID" value="AWB07822.1"/>
    <property type="molecule type" value="Genomic_DNA"/>
</dbReference>
<accession>A0A2R4VTR7</accession>
<protein>
    <recommendedName>
        <fullName evidence="3">Phenol degradation protein meta</fullName>
    </recommendedName>
</protein>
<dbReference type="Proteomes" id="UP000077405">
    <property type="component" value="Plasmid pYZ3"/>
</dbReference>